<dbReference type="InterPro" id="IPR041373">
    <property type="entry name" value="RT_RNaseH"/>
</dbReference>
<keyword evidence="6" id="KW-0695">RNA-directed DNA polymerase</keyword>
<dbReference type="GO" id="GO:0003964">
    <property type="term" value="F:RNA-directed DNA polymerase activity"/>
    <property type="evidence" value="ECO:0007669"/>
    <property type="project" value="UniProtKB-KW"/>
</dbReference>
<dbReference type="SUPFAM" id="SSF56672">
    <property type="entry name" value="DNA/RNA polymerases"/>
    <property type="match status" value="1"/>
</dbReference>
<dbReference type="InterPro" id="IPR041577">
    <property type="entry name" value="RT_RNaseH_2"/>
</dbReference>
<dbReference type="InterPro" id="IPR043128">
    <property type="entry name" value="Rev_trsase/Diguanyl_cyclase"/>
</dbReference>
<organism evidence="10 11">
    <name type="scientific">Lithospermum erythrorhizon</name>
    <name type="common">Purple gromwell</name>
    <name type="synonym">Lithospermum officinale var. erythrorhizon</name>
    <dbReference type="NCBI Taxonomy" id="34254"/>
    <lineage>
        <taxon>Eukaryota</taxon>
        <taxon>Viridiplantae</taxon>
        <taxon>Streptophyta</taxon>
        <taxon>Embryophyta</taxon>
        <taxon>Tracheophyta</taxon>
        <taxon>Spermatophyta</taxon>
        <taxon>Magnoliopsida</taxon>
        <taxon>eudicotyledons</taxon>
        <taxon>Gunneridae</taxon>
        <taxon>Pentapetalae</taxon>
        <taxon>asterids</taxon>
        <taxon>lamiids</taxon>
        <taxon>Boraginales</taxon>
        <taxon>Boraginaceae</taxon>
        <taxon>Boraginoideae</taxon>
        <taxon>Lithospermeae</taxon>
        <taxon>Lithospermum</taxon>
    </lineage>
</organism>
<dbReference type="EMBL" id="BAABME010012674">
    <property type="protein sequence ID" value="GAA0185393.1"/>
    <property type="molecule type" value="Genomic_DNA"/>
</dbReference>
<evidence type="ECO:0000256" key="2">
    <source>
        <dbReference type="ARBA" id="ARBA00022695"/>
    </source>
</evidence>
<keyword evidence="2" id="KW-0548">Nucleotidyltransferase</keyword>
<keyword evidence="5" id="KW-0378">Hydrolase</keyword>
<dbReference type="GO" id="GO:0004519">
    <property type="term" value="F:endonuclease activity"/>
    <property type="evidence" value="ECO:0007669"/>
    <property type="project" value="UniProtKB-KW"/>
</dbReference>
<dbReference type="GO" id="GO:0016787">
    <property type="term" value="F:hydrolase activity"/>
    <property type="evidence" value="ECO:0007669"/>
    <property type="project" value="UniProtKB-KW"/>
</dbReference>
<evidence type="ECO:0000259" key="8">
    <source>
        <dbReference type="Pfam" id="PF17917"/>
    </source>
</evidence>
<dbReference type="Pfam" id="PF17919">
    <property type="entry name" value="RT_RNaseH_2"/>
    <property type="match status" value="1"/>
</dbReference>
<keyword evidence="11" id="KW-1185">Reference proteome</keyword>
<dbReference type="Proteomes" id="UP001454036">
    <property type="component" value="Unassembled WGS sequence"/>
</dbReference>
<evidence type="ECO:0000256" key="6">
    <source>
        <dbReference type="ARBA" id="ARBA00022918"/>
    </source>
</evidence>
<keyword evidence="3" id="KW-0540">Nuclease</keyword>
<keyword evidence="1" id="KW-0808">Transferase</keyword>
<keyword evidence="7" id="KW-0511">Multifunctional enzyme</keyword>
<dbReference type="AlphaFoldDB" id="A0AAV3RWB1"/>
<dbReference type="Gene3D" id="3.30.70.270">
    <property type="match status" value="2"/>
</dbReference>
<reference evidence="10 11" key="1">
    <citation type="submission" date="2024-01" db="EMBL/GenBank/DDBJ databases">
        <title>The complete chloroplast genome sequence of Lithospermum erythrorhizon: insights into the phylogenetic relationship among Boraginaceae species and the maternal lineages of purple gromwells.</title>
        <authorList>
            <person name="Okada T."/>
            <person name="Watanabe K."/>
        </authorList>
    </citation>
    <scope>NUCLEOTIDE SEQUENCE [LARGE SCALE GENOMIC DNA]</scope>
</reference>
<evidence type="ECO:0000256" key="7">
    <source>
        <dbReference type="ARBA" id="ARBA00023268"/>
    </source>
</evidence>
<evidence type="ECO:0000256" key="3">
    <source>
        <dbReference type="ARBA" id="ARBA00022722"/>
    </source>
</evidence>
<dbReference type="PANTHER" id="PTHR37984">
    <property type="entry name" value="PROTEIN CBG26694"/>
    <property type="match status" value="1"/>
</dbReference>
<evidence type="ECO:0000256" key="5">
    <source>
        <dbReference type="ARBA" id="ARBA00022801"/>
    </source>
</evidence>
<evidence type="ECO:0000313" key="11">
    <source>
        <dbReference type="Proteomes" id="UP001454036"/>
    </source>
</evidence>
<feature type="domain" description="Reverse transcriptase RNase H-like" evidence="8">
    <location>
        <begin position="121"/>
        <end position="172"/>
    </location>
</feature>
<evidence type="ECO:0000259" key="9">
    <source>
        <dbReference type="Pfam" id="PF17919"/>
    </source>
</evidence>
<gene>
    <name evidence="10" type="ORF">LIER_32681</name>
</gene>
<evidence type="ECO:0000313" key="10">
    <source>
        <dbReference type="EMBL" id="GAA0185393.1"/>
    </source>
</evidence>
<keyword evidence="4" id="KW-0255">Endonuclease</keyword>
<comment type="caution">
    <text evidence="10">The sequence shown here is derived from an EMBL/GenBank/DDBJ whole genome shotgun (WGS) entry which is preliminary data.</text>
</comment>
<dbReference type="PANTHER" id="PTHR37984:SF5">
    <property type="entry name" value="PROTEIN NYNRIN-LIKE"/>
    <property type="match status" value="1"/>
</dbReference>
<feature type="domain" description="Reverse transcriptase/retrotransposon-derived protein RNase H-like" evidence="9">
    <location>
        <begin position="77"/>
        <end position="120"/>
    </location>
</feature>
<dbReference type="InterPro" id="IPR043502">
    <property type="entry name" value="DNA/RNA_pol_sf"/>
</dbReference>
<sequence>MTTHLAHLHTVLTLLREHRLFAQPSKYTFGQANIEYLGHIISARGVTADPSKIEAMLSWLKPNNLKSLRGFLDAFDWTDESSEAFAKLKSAMSSTPVLALPNFQLPFTIETDASSRGYGLSVYEEELLAIILAITKWKHYLMASRFLIKIDQQSLKHLLEQKVTTYVQQKAVSKLLGLDYIIQYKQGKENVVADALFRVQHDTTQFMAIFTVQPSWMQEIIGSYFQDKELQHVIAGIVVKPAEFPQYSYKESILRYK</sequence>
<dbReference type="Pfam" id="PF17917">
    <property type="entry name" value="RT_RNaseH"/>
    <property type="match status" value="1"/>
</dbReference>
<name>A0AAV3RWB1_LITER</name>
<dbReference type="InterPro" id="IPR050951">
    <property type="entry name" value="Retrovirus_Pol_polyprotein"/>
</dbReference>
<proteinExistence type="predicted"/>
<protein>
    <submittedName>
        <fullName evidence="10">Uncharacterized protein</fullName>
    </submittedName>
</protein>
<evidence type="ECO:0000256" key="1">
    <source>
        <dbReference type="ARBA" id="ARBA00022679"/>
    </source>
</evidence>
<evidence type="ECO:0000256" key="4">
    <source>
        <dbReference type="ARBA" id="ARBA00022759"/>
    </source>
</evidence>
<accession>A0AAV3RWB1</accession>